<accession>A0A9P1FUX9</accession>
<feature type="region of interest" description="Disordered" evidence="1">
    <location>
        <begin position="490"/>
        <end position="539"/>
    </location>
</feature>
<reference evidence="4 5" key="2">
    <citation type="submission" date="2024-05" db="EMBL/GenBank/DDBJ databases">
        <authorList>
            <person name="Chen Y."/>
            <person name="Shah S."/>
            <person name="Dougan E. K."/>
            <person name="Thang M."/>
            <person name="Chan C."/>
        </authorList>
    </citation>
    <scope>NUCLEOTIDE SEQUENCE [LARGE SCALE GENOMIC DNA]</scope>
</reference>
<evidence type="ECO:0000313" key="3">
    <source>
        <dbReference type="EMBL" id="CAI3990514.1"/>
    </source>
</evidence>
<name>A0A9P1FUX9_9DINO</name>
<dbReference type="InterPro" id="IPR008979">
    <property type="entry name" value="Galactose-bd-like_sf"/>
</dbReference>
<dbReference type="EMBL" id="CAMXCT030001487">
    <property type="protein sequence ID" value="CAL4777826.1"/>
    <property type="molecule type" value="Genomic_DNA"/>
</dbReference>
<reference evidence="3" key="1">
    <citation type="submission" date="2022-10" db="EMBL/GenBank/DDBJ databases">
        <authorList>
            <person name="Chen Y."/>
            <person name="Dougan E. K."/>
            <person name="Chan C."/>
            <person name="Rhodes N."/>
            <person name="Thang M."/>
        </authorList>
    </citation>
    <scope>NUCLEOTIDE SEQUENCE</scope>
</reference>
<evidence type="ECO:0000313" key="5">
    <source>
        <dbReference type="Proteomes" id="UP001152797"/>
    </source>
</evidence>
<gene>
    <name evidence="3" type="ORF">C1SCF055_LOCUS17498</name>
</gene>
<organism evidence="3">
    <name type="scientific">Cladocopium goreaui</name>
    <dbReference type="NCBI Taxonomy" id="2562237"/>
    <lineage>
        <taxon>Eukaryota</taxon>
        <taxon>Sar</taxon>
        <taxon>Alveolata</taxon>
        <taxon>Dinophyceae</taxon>
        <taxon>Suessiales</taxon>
        <taxon>Symbiodiniaceae</taxon>
        <taxon>Cladocopium</taxon>
    </lineage>
</organism>
<proteinExistence type="predicted"/>
<comment type="caution">
    <text evidence="3">The sequence shown here is derived from an EMBL/GenBank/DDBJ whole genome shotgun (WGS) entry which is preliminary data.</text>
</comment>
<keyword evidence="2" id="KW-0472">Membrane</keyword>
<keyword evidence="2" id="KW-0812">Transmembrane</keyword>
<evidence type="ECO:0000256" key="2">
    <source>
        <dbReference type="SAM" id="Phobius"/>
    </source>
</evidence>
<dbReference type="EMBL" id="CAMXCT020001487">
    <property type="protein sequence ID" value="CAL1143889.1"/>
    <property type="molecule type" value="Genomic_DNA"/>
</dbReference>
<protein>
    <submittedName>
        <fullName evidence="3">Uncharacterized protein</fullName>
    </submittedName>
</protein>
<feature type="compositionally biased region" description="Basic residues" evidence="1">
    <location>
        <begin position="493"/>
        <end position="503"/>
    </location>
</feature>
<evidence type="ECO:0000256" key="1">
    <source>
        <dbReference type="SAM" id="MobiDB-lite"/>
    </source>
</evidence>
<sequence length="945" mass="105145">MTPGSPLASGYNSGDAPSRAMDGDASSLWTANCATACNETRKYWLGVELPNNAPEAEEEELMVRCFRIWQSERLEQQMISTQIQLWNGEIYILSPMTKTGSLHELGGGVWSRPAASFMTRWRLVPKAEENRHWRVLELEMYADSKCRNRLPVAGLEGGGETVLASSYFPLITGFRRAERGKMWSEAQQLSDLDTSTGILIRHEPNRSHPGFLGVDYLSGAVWVRCVKLMQGSMPMEYVPSVTLQLWDGAEWRSEDPELSSVEVNLNGLGGGGWQRRPAEPGTLWRLENAELVPQGWAVYEVEFFEESNCNGKLRGDVVASGYAPPLSKNGPENAVDGNETTVWMSQCCPVEEGDRPRGFELLEPAVGCAPGDAWVGLDLGADNAVEKVWCLCMTVFVFLLWIFIIYQYGIFFCVEKANKATESSRSTFVVADSQAVYGCIPDNVAVDLSDPTKPSLFRSDPSSADFLCPDCSNHGDSWTTMALRLVSEGCQRRVPKKSPARPQKKNDNKQGKARIVPPAEPEWGGSQDHAPDSTAAASKPSAAEMQLKELASAVKQMDQPLTTDVQRALANAQKLVVVDPTIQLQSAAAKLGHARDQLLLARKARQNLHNSWAKFIAEAVQRWNKHTEDFETKDAAHAAAIQEALEKYQSAKDTMEKSKEAVSASDIVATDLAEPSEEELMADVTPSIQDDMRSMVRTFDEIRARQEEIIDGSGGQVDRYEACLPPAELIAMCTSQWTHSILDESDFTAPWFATERAIDQCISVHGFDACSQLLDGSKSLYADLRPRARHHQILRPVTFSSHVEVWYGRESDTLSSTILTHEQLGTWHDKPWTLDLDKHAAVVEPLSTEAVLIPTVCNSNYEPTCSQPRNHSADAHHAQIGDNAAHLIPDAAPRPSDFAIYDMHSSWHLHLRVEWREHATSQYGGERIMKIQTWYFTNLRMHPRS</sequence>
<evidence type="ECO:0000313" key="4">
    <source>
        <dbReference type="EMBL" id="CAL4777826.1"/>
    </source>
</evidence>
<dbReference type="EMBL" id="CAMXCT010001487">
    <property type="protein sequence ID" value="CAI3990514.1"/>
    <property type="molecule type" value="Genomic_DNA"/>
</dbReference>
<keyword evidence="2" id="KW-1133">Transmembrane helix</keyword>
<keyword evidence="5" id="KW-1185">Reference proteome</keyword>
<dbReference type="Proteomes" id="UP001152797">
    <property type="component" value="Unassembled WGS sequence"/>
</dbReference>
<dbReference type="AlphaFoldDB" id="A0A9P1FUX9"/>
<feature type="transmembrane region" description="Helical" evidence="2">
    <location>
        <begin position="388"/>
        <end position="409"/>
    </location>
</feature>
<dbReference type="SUPFAM" id="SSF49785">
    <property type="entry name" value="Galactose-binding domain-like"/>
    <property type="match status" value="1"/>
</dbReference>